<keyword evidence="3" id="KW-1185">Reference proteome</keyword>
<keyword evidence="1" id="KW-0812">Transmembrane</keyword>
<comment type="caution">
    <text evidence="2">The sequence shown here is derived from an EMBL/GenBank/DDBJ whole genome shotgun (WGS) entry which is preliminary data.</text>
</comment>
<dbReference type="RefSeq" id="WP_174406037.1">
    <property type="nucleotide sequence ID" value="NZ_BLVO01000013.1"/>
</dbReference>
<evidence type="ECO:0000313" key="3">
    <source>
        <dbReference type="Proteomes" id="UP000503840"/>
    </source>
</evidence>
<accession>A0A7J0BN49</accession>
<sequence length="164" mass="18925">MRTRFTKAISRYVRVAPFPHMTTLSMAGLSLLCGAEAGLASESGNKIIALIFWTLSALFAWGILLCQADALSRFREFKRVRATLRRYGFKPRILHPVSSSRCQRDAALLAACETGFRAQAHRYFREMGYRWYHILPDRIVANPLYFFHPSFLRSTFLPRRTSME</sequence>
<keyword evidence="1" id="KW-1133">Transmembrane helix</keyword>
<name>A0A7J0BN49_9BACT</name>
<keyword evidence="1" id="KW-0472">Membrane</keyword>
<gene>
    <name evidence="2" type="ORF">DSM101010T_28090</name>
</gene>
<organism evidence="2 3">
    <name type="scientific">Desulfovibrio subterraneus</name>
    <dbReference type="NCBI Taxonomy" id="2718620"/>
    <lineage>
        <taxon>Bacteria</taxon>
        <taxon>Pseudomonadati</taxon>
        <taxon>Thermodesulfobacteriota</taxon>
        <taxon>Desulfovibrionia</taxon>
        <taxon>Desulfovibrionales</taxon>
        <taxon>Desulfovibrionaceae</taxon>
        <taxon>Desulfovibrio</taxon>
    </lineage>
</organism>
<evidence type="ECO:0000256" key="1">
    <source>
        <dbReference type="SAM" id="Phobius"/>
    </source>
</evidence>
<dbReference type="AlphaFoldDB" id="A0A7J0BN49"/>
<protein>
    <submittedName>
        <fullName evidence="2">Uncharacterized protein</fullName>
    </submittedName>
</protein>
<proteinExistence type="predicted"/>
<evidence type="ECO:0000313" key="2">
    <source>
        <dbReference type="EMBL" id="GFM34444.1"/>
    </source>
</evidence>
<dbReference type="Proteomes" id="UP000503840">
    <property type="component" value="Unassembled WGS sequence"/>
</dbReference>
<dbReference type="EMBL" id="BLVO01000013">
    <property type="protein sequence ID" value="GFM34444.1"/>
    <property type="molecule type" value="Genomic_DNA"/>
</dbReference>
<feature type="transmembrane region" description="Helical" evidence="1">
    <location>
        <begin position="47"/>
        <end position="71"/>
    </location>
</feature>
<reference evidence="2 3" key="1">
    <citation type="submission" date="2020-05" db="EMBL/GenBank/DDBJ databases">
        <title>Draft genome sequence of Desulfovibrio sp. strain HN2T.</title>
        <authorList>
            <person name="Ueno A."/>
            <person name="Tamazawa S."/>
            <person name="Tamamura S."/>
            <person name="Murakami T."/>
            <person name="Kiyama T."/>
            <person name="Inomata H."/>
            <person name="Amano Y."/>
            <person name="Miyakawa K."/>
            <person name="Tamaki H."/>
            <person name="Naganuma T."/>
            <person name="Kaneko K."/>
        </authorList>
    </citation>
    <scope>NUCLEOTIDE SEQUENCE [LARGE SCALE GENOMIC DNA]</scope>
    <source>
        <strain evidence="2 3">HN2</strain>
    </source>
</reference>